<evidence type="ECO:0000313" key="13">
    <source>
        <dbReference type="EMBL" id="WZL71033.1"/>
    </source>
</evidence>
<dbReference type="InterPro" id="IPR029057">
    <property type="entry name" value="PRTase-like"/>
</dbReference>
<keyword evidence="7 11" id="KW-0963">Cytoplasm</keyword>
<dbReference type="PANTHER" id="PTHR32315:SF3">
    <property type="entry name" value="ADENINE PHOSPHORIBOSYLTRANSFERASE"/>
    <property type="match status" value="1"/>
</dbReference>
<organism evidence="13 14">
    <name type="scientific">Defluviitalea saccharophila</name>
    <dbReference type="NCBI Taxonomy" id="879970"/>
    <lineage>
        <taxon>Bacteria</taxon>
        <taxon>Bacillati</taxon>
        <taxon>Bacillota</taxon>
        <taxon>Clostridia</taxon>
        <taxon>Lachnospirales</taxon>
        <taxon>Defluviitaleaceae</taxon>
        <taxon>Defluviitalea</taxon>
    </lineage>
</organism>
<comment type="pathway">
    <text evidence="4 11">Purine metabolism; AMP biosynthesis via salvage pathway; AMP from adenine: step 1/1.</text>
</comment>
<dbReference type="Pfam" id="PF00156">
    <property type="entry name" value="Pribosyltran"/>
    <property type="match status" value="1"/>
</dbReference>
<dbReference type="NCBIfam" id="TIGR01090">
    <property type="entry name" value="apt"/>
    <property type="match status" value="1"/>
</dbReference>
<dbReference type="InterPro" id="IPR005764">
    <property type="entry name" value="Ade_phspho_trans"/>
</dbReference>
<dbReference type="PANTHER" id="PTHR32315">
    <property type="entry name" value="ADENINE PHOSPHORIBOSYLTRANSFERASE"/>
    <property type="match status" value="1"/>
</dbReference>
<protein>
    <recommendedName>
        <fullName evidence="6 11">Adenine phosphoribosyltransferase</fullName>
        <shortName evidence="11">APRT</shortName>
        <ecNumber evidence="6 11">2.4.2.7</ecNumber>
    </recommendedName>
</protein>
<keyword evidence="8 11" id="KW-0328">Glycosyltransferase</keyword>
<dbReference type="InterPro" id="IPR000836">
    <property type="entry name" value="PRTase_dom"/>
</dbReference>
<evidence type="ECO:0000313" key="14">
    <source>
        <dbReference type="Proteomes" id="UP001486565"/>
    </source>
</evidence>
<dbReference type="NCBIfam" id="NF002636">
    <property type="entry name" value="PRK02304.1-5"/>
    <property type="match status" value="1"/>
</dbReference>
<dbReference type="EC" id="2.4.2.7" evidence="6 11"/>
<comment type="subunit">
    <text evidence="11">Homodimer.</text>
</comment>
<evidence type="ECO:0000256" key="8">
    <source>
        <dbReference type="ARBA" id="ARBA00022676"/>
    </source>
</evidence>
<keyword evidence="10 11" id="KW-0660">Purine salvage</keyword>
<comment type="function">
    <text evidence="2 11">Catalyzes a salvage reaction resulting in the formation of AMP, that is energically less costly than de novo synthesis.</text>
</comment>
<dbReference type="GO" id="GO:0003999">
    <property type="term" value="F:adenine phosphoribosyltransferase activity"/>
    <property type="evidence" value="ECO:0007669"/>
    <property type="project" value="UniProtKB-EC"/>
</dbReference>
<keyword evidence="14" id="KW-1185">Reference proteome</keyword>
<dbReference type="Gene3D" id="3.40.50.2020">
    <property type="match status" value="1"/>
</dbReference>
<dbReference type="CDD" id="cd06223">
    <property type="entry name" value="PRTases_typeI"/>
    <property type="match status" value="1"/>
</dbReference>
<evidence type="ECO:0000256" key="7">
    <source>
        <dbReference type="ARBA" id="ARBA00022490"/>
    </source>
</evidence>
<dbReference type="Proteomes" id="UP001486565">
    <property type="component" value="Chromosome"/>
</dbReference>
<evidence type="ECO:0000256" key="6">
    <source>
        <dbReference type="ARBA" id="ARBA00011893"/>
    </source>
</evidence>
<comment type="similarity">
    <text evidence="5 11">Belongs to the purine/pyrimidine phosphoribosyltransferase family.</text>
</comment>
<accession>A0ABZ2YAK1</accession>
<dbReference type="EMBL" id="CP121687">
    <property type="protein sequence ID" value="WZL71033.1"/>
    <property type="molecule type" value="Genomic_DNA"/>
</dbReference>
<evidence type="ECO:0000256" key="3">
    <source>
        <dbReference type="ARBA" id="ARBA00004496"/>
    </source>
</evidence>
<keyword evidence="9 11" id="KW-0808">Transferase</keyword>
<feature type="domain" description="Phosphoribosyltransferase" evidence="12">
    <location>
        <begin position="43"/>
        <end position="151"/>
    </location>
</feature>
<evidence type="ECO:0000256" key="5">
    <source>
        <dbReference type="ARBA" id="ARBA00008391"/>
    </source>
</evidence>
<comment type="subcellular location">
    <subcellularLocation>
        <location evidence="3 11">Cytoplasm</location>
    </subcellularLocation>
</comment>
<dbReference type="InterPro" id="IPR050054">
    <property type="entry name" value="UPRTase/APRTase"/>
</dbReference>
<evidence type="ECO:0000256" key="10">
    <source>
        <dbReference type="ARBA" id="ARBA00022726"/>
    </source>
</evidence>
<evidence type="ECO:0000256" key="11">
    <source>
        <dbReference type="HAMAP-Rule" id="MF_00004"/>
    </source>
</evidence>
<comment type="catalytic activity">
    <reaction evidence="1 11">
        <text>AMP + diphosphate = 5-phospho-alpha-D-ribose 1-diphosphate + adenine</text>
        <dbReference type="Rhea" id="RHEA:16609"/>
        <dbReference type="ChEBI" id="CHEBI:16708"/>
        <dbReference type="ChEBI" id="CHEBI:33019"/>
        <dbReference type="ChEBI" id="CHEBI:58017"/>
        <dbReference type="ChEBI" id="CHEBI:456215"/>
        <dbReference type="EC" id="2.4.2.7"/>
    </reaction>
</comment>
<dbReference type="NCBIfam" id="NF002634">
    <property type="entry name" value="PRK02304.1-3"/>
    <property type="match status" value="1"/>
</dbReference>
<evidence type="ECO:0000256" key="1">
    <source>
        <dbReference type="ARBA" id="ARBA00000868"/>
    </source>
</evidence>
<name>A0ABZ2YAK1_9FIRM</name>
<dbReference type="HAMAP" id="MF_00004">
    <property type="entry name" value="Aden_phosphoribosyltr"/>
    <property type="match status" value="1"/>
</dbReference>
<reference evidence="13 14" key="1">
    <citation type="submission" date="2023-03" db="EMBL/GenBank/DDBJ databases">
        <title>Novel Species.</title>
        <authorList>
            <person name="Ma S."/>
        </authorList>
    </citation>
    <scope>NUCLEOTIDE SEQUENCE [LARGE SCALE GENOMIC DNA]</scope>
    <source>
        <strain evidence="13 14">LIND6LT2</strain>
    </source>
</reference>
<evidence type="ECO:0000256" key="2">
    <source>
        <dbReference type="ARBA" id="ARBA00003968"/>
    </source>
</evidence>
<sequence length="170" mass="19066">MDLKQIVRDVLDFPKEGIVFKDITPILQSPEGLKASIDQMMDKLEGVDFDLIIGPESRGFIFGVPLAYNMNKGFIPIRKKGKLPYETVEKEYDLEYGTATIEMHIDAIKPGQKVVIIDDLLATGGTSKAIIDLIEQVGGEVVKLVYLIELEFLKGRDVLKDYSVESIIKY</sequence>
<evidence type="ECO:0000256" key="4">
    <source>
        <dbReference type="ARBA" id="ARBA00004659"/>
    </source>
</evidence>
<gene>
    <name evidence="11" type="primary">apt</name>
    <name evidence="13" type="ORF">QBE51_05785</name>
</gene>
<evidence type="ECO:0000259" key="12">
    <source>
        <dbReference type="Pfam" id="PF00156"/>
    </source>
</evidence>
<evidence type="ECO:0000256" key="9">
    <source>
        <dbReference type="ARBA" id="ARBA00022679"/>
    </source>
</evidence>
<dbReference type="SUPFAM" id="SSF53271">
    <property type="entry name" value="PRTase-like"/>
    <property type="match status" value="1"/>
</dbReference>
<dbReference type="NCBIfam" id="NF002633">
    <property type="entry name" value="PRK02304.1-2"/>
    <property type="match status" value="1"/>
</dbReference>
<proteinExistence type="inferred from homology"/>
<dbReference type="RefSeq" id="WP_341877997.1">
    <property type="nucleotide sequence ID" value="NZ_CP121687.1"/>
</dbReference>